<dbReference type="NCBIfam" id="TIGR02532">
    <property type="entry name" value="IV_pilin_GFxxxE"/>
    <property type="match status" value="1"/>
</dbReference>
<keyword evidence="5" id="KW-0997">Cell inner membrane</keyword>
<evidence type="ECO:0000256" key="1">
    <source>
        <dbReference type="ARBA" id="ARBA00004377"/>
    </source>
</evidence>
<evidence type="ECO:0000256" key="11">
    <source>
        <dbReference type="SAM" id="Phobius"/>
    </source>
</evidence>
<proteinExistence type="inferred from homology"/>
<dbReference type="InterPro" id="IPR012902">
    <property type="entry name" value="N_methyl_site"/>
</dbReference>
<evidence type="ECO:0000256" key="2">
    <source>
        <dbReference type="ARBA" id="ARBA00021549"/>
    </source>
</evidence>
<evidence type="ECO:0000259" key="12">
    <source>
        <dbReference type="Pfam" id="PF12019"/>
    </source>
</evidence>
<dbReference type="InterPro" id="IPR022346">
    <property type="entry name" value="T2SS_GspH"/>
</dbReference>
<organism evidence="13 14">
    <name type="scientific">Pseudohongiella acticola</name>
    <dbReference type="NCBI Taxonomy" id="1524254"/>
    <lineage>
        <taxon>Bacteria</taxon>
        <taxon>Pseudomonadati</taxon>
        <taxon>Pseudomonadota</taxon>
        <taxon>Gammaproteobacteria</taxon>
        <taxon>Pseudomonadales</taxon>
        <taxon>Pseudohongiellaceae</taxon>
        <taxon>Pseudohongiella</taxon>
    </lineage>
</organism>
<sequence length="164" mass="17515">MPWTRGLPARQCGFTLLELLLVLGILGMAATLIGPGLASLNSPGFTAQVREATGLLNYARRMAVVQGTPAAIEMQGTGGDTGDRDNVDDSRQQADIVGRWTGDNIVLNYRDSAGQDAPPDERLQITFFPEGGSTGGELILQQDGRQLTISVDPFSGRVQVLDEE</sequence>
<keyword evidence="6 11" id="KW-0812">Transmembrane</keyword>
<feature type="domain" description="General secretion pathway GspH" evidence="12">
    <location>
        <begin position="49"/>
        <end position="152"/>
    </location>
</feature>
<keyword evidence="3" id="KW-1003">Cell membrane</keyword>
<feature type="transmembrane region" description="Helical" evidence="11">
    <location>
        <begin position="12"/>
        <end position="33"/>
    </location>
</feature>
<evidence type="ECO:0000256" key="9">
    <source>
        <dbReference type="ARBA" id="ARBA00025772"/>
    </source>
</evidence>
<comment type="similarity">
    <text evidence="9">Belongs to the GSP H family.</text>
</comment>
<dbReference type="EMBL" id="MASR01000001">
    <property type="protein sequence ID" value="OFE13326.1"/>
    <property type="molecule type" value="Genomic_DNA"/>
</dbReference>
<comment type="subcellular location">
    <subcellularLocation>
        <location evidence="1">Cell inner membrane</location>
        <topology evidence="1">Single-pass membrane protein</topology>
    </subcellularLocation>
</comment>
<dbReference type="GO" id="GO:0015627">
    <property type="term" value="C:type II protein secretion system complex"/>
    <property type="evidence" value="ECO:0007669"/>
    <property type="project" value="InterPro"/>
</dbReference>
<dbReference type="Proteomes" id="UP000175669">
    <property type="component" value="Unassembled WGS sequence"/>
</dbReference>
<dbReference type="Pfam" id="PF12019">
    <property type="entry name" value="GspH"/>
    <property type="match status" value="1"/>
</dbReference>
<keyword evidence="8 11" id="KW-0472">Membrane</keyword>
<dbReference type="GO" id="GO:0005886">
    <property type="term" value="C:plasma membrane"/>
    <property type="evidence" value="ECO:0007669"/>
    <property type="project" value="UniProtKB-SubCell"/>
</dbReference>
<keyword evidence="7 11" id="KW-1133">Transmembrane helix</keyword>
<evidence type="ECO:0000313" key="14">
    <source>
        <dbReference type="Proteomes" id="UP000175669"/>
    </source>
</evidence>
<keyword evidence="4" id="KW-0488">Methylation</keyword>
<evidence type="ECO:0000256" key="3">
    <source>
        <dbReference type="ARBA" id="ARBA00022475"/>
    </source>
</evidence>
<dbReference type="InterPro" id="IPR045584">
    <property type="entry name" value="Pilin-like"/>
</dbReference>
<evidence type="ECO:0000256" key="8">
    <source>
        <dbReference type="ARBA" id="ARBA00023136"/>
    </source>
</evidence>
<protein>
    <recommendedName>
        <fullName evidence="2">Type II secretion system protein H</fullName>
    </recommendedName>
    <alternativeName>
        <fullName evidence="10">General secretion pathway protein H</fullName>
    </alternativeName>
</protein>
<name>A0A1E8CLH7_9GAMM</name>
<evidence type="ECO:0000256" key="5">
    <source>
        <dbReference type="ARBA" id="ARBA00022519"/>
    </source>
</evidence>
<dbReference type="GO" id="GO:0015628">
    <property type="term" value="P:protein secretion by the type II secretion system"/>
    <property type="evidence" value="ECO:0007669"/>
    <property type="project" value="InterPro"/>
</dbReference>
<dbReference type="SUPFAM" id="SSF54523">
    <property type="entry name" value="Pili subunits"/>
    <property type="match status" value="1"/>
</dbReference>
<evidence type="ECO:0000256" key="4">
    <source>
        <dbReference type="ARBA" id="ARBA00022481"/>
    </source>
</evidence>
<reference evidence="14" key="1">
    <citation type="submission" date="2016-07" db="EMBL/GenBank/DDBJ databases">
        <authorList>
            <person name="Florea S."/>
            <person name="Webb J.S."/>
            <person name="Jaromczyk J."/>
            <person name="Schardl C.L."/>
        </authorList>
    </citation>
    <scope>NUCLEOTIDE SEQUENCE [LARGE SCALE GENOMIC DNA]</scope>
    <source>
        <strain evidence="14">KCTC 42131</strain>
    </source>
</reference>
<keyword evidence="14" id="KW-1185">Reference proteome</keyword>
<dbReference type="Pfam" id="PF07963">
    <property type="entry name" value="N_methyl"/>
    <property type="match status" value="1"/>
</dbReference>
<dbReference type="STRING" id="1524254.PHACT_09390"/>
<evidence type="ECO:0000256" key="7">
    <source>
        <dbReference type="ARBA" id="ARBA00022989"/>
    </source>
</evidence>
<dbReference type="AlphaFoldDB" id="A0A1E8CLH7"/>
<comment type="caution">
    <text evidence="13">The sequence shown here is derived from an EMBL/GenBank/DDBJ whole genome shotgun (WGS) entry which is preliminary data.</text>
</comment>
<gene>
    <name evidence="13" type="ORF">PHACT_09390</name>
</gene>
<accession>A0A1E8CLH7</accession>
<evidence type="ECO:0000313" key="13">
    <source>
        <dbReference type="EMBL" id="OFE13326.1"/>
    </source>
</evidence>
<evidence type="ECO:0000256" key="10">
    <source>
        <dbReference type="ARBA" id="ARBA00030775"/>
    </source>
</evidence>
<evidence type="ECO:0000256" key="6">
    <source>
        <dbReference type="ARBA" id="ARBA00022692"/>
    </source>
</evidence>